<reference evidence="2" key="1">
    <citation type="journal article" date="2023" name="IScience">
        <title>Live-bearing cockroach genome reveals convergent evolutionary mechanisms linked to viviparity in insects and beyond.</title>
        <authorList>
            <person name="Fouks B."/>
            <person name="Harrison M.C."/>
            <person name="Mikhailova A.A."/>
            <person name="Marchal E."/>
            <person name="English S."/>
            <person name="Carruthers M."/>
            <person name="Jennings E.C."/>
            <person name="Chiamaka E.L."/>
            <person name="Frigard R.A."/>
            <person name="Pippel M."/>
            <person name="Attardo G.M."/>
            <person name="Benoit J.B."/>
            <person name="Bornberg-Bauer E."/>
            <person name="Tobe S.S."/>
        </authorList>
    </citation>
    <scope>NUCLEOTIDE SEQUENCE</scope>
    <source>
        <strain evidence="2">Stay&amp;Tobe</strain>
    </source>
</reference>
<feature type="non-terminal residue" evidence="2">
    <location>
        <position position="1"/>
    </location>
</feature>
<evidence type="ECO:0000256" key="1">
    <source>
        <dbReference type="SAM" id="Phobius"/>
    </source>
</evidence>
<keyword evidence="3" id="KW-1185">Reference proteome</keyword>
<protein>
    <submittedName>
        <fullName evidence="2">Uncharacterized protein</fullName>
    </submittedName>
</protein>
<evidence type="ECO:0000313" key="2">
    <source>
        <dbReference type="EMBL" id="KAJ9582732.1"/>
    </source>
</evidence>
<dbReference type="Proteomes" id="UP001233999">
    <property type="component" value="Unassembled WGS sequence"/>
</dbReference>
<keyword evidence="1" id="KW-0812">Transmembrane</keyword>
<comment type="caution">
    <text evidence="2">The sequence shown here is derived from an EMBL/GenBank/DDBJ whole genome shotgun (WGS) entry which is preliminary data.</text>
</comment>
<accession>A0AAD8EAJ7</accession>
<keyword evidence="1" id="KW-1133">Transmembrane helix</keyword>
<dbReference type="EMBL" id="JASPKZ010007752">
    <property type="protein sequence ID" value="KAJ9582732.1"/>
    <property type="molecule type" value="Genomic_DNA"/>
</dbReference>
<dbReference type="AlphaFoldDB" id="A0AAD8EAJ7"/>
<keyword evidence="1" id="KW-0472">Membrane</keyword>
<reference evidence="2" key="2">
    <citation type="submission" date="2023-05" db="EMBL/GenBank/DDBJ databases">
        <authorList>
            <person name="Fouks B."/>
        </authorList>
    </citation>
    <scope>NUCLEOTIDE SEQUENCE</scope>
    <source>
        <strain evidence="2">Stay&amp;Tobe</strain>
        <tissue evidence="2">Testes</tissue>
    </source>
</reference>
<proteinExistence type="predicted"/>
<feature type="non-terminal residue" evidence="2">
    <location>
        <position position="141"/>
    </location>
</feature>
<sequence length="141" mass="15591">SVSSDVLVQLIESVATAVSELISIINSLWSTGVMLFLGGFLLTTIDSPFSLQDSGLYRPWSRGLKFPDVVSRQSLRMPDAVSGETSGNFKPQDHGLQPRNLLQDHHRKIENKCDVKRTVPNGICSLKVQLQITIAAWWAIT</sequence>
<organism evidence="2 3">
    <name type="scientific">Diploptera punctata</name>
    <name type="common">Pacific beetle cockroach</name>
    <dbReference type="NCBI Taxonomy" id="6984"/>
    <lineage>
        <taxon>Eukaryota</taxon>
        <taxon>Metazoa</taxon>
        <taxon>Ecdysozoa</taxon>
        <taxon>Arthropoda</taxon>
        <taxon>Hexapoda</taxon>
        <taxon>Insecta</taxon>
        <taxon>Pterygota</taxon>
        <taxon>Neoptera</taxon>
        <taxon>Polyneoptera</taxon>
        <taxon>Dictyoptera</taxon>
        <taxon>Blattodea</taxon>
        <taxon>Blaberoidea</taxon>
        <taxon>Blaberidae</taxon>
        <taxon>Diplopterinae</taxon>
        <taxon>Diploptera</taxon>
    </lineage>
</organism>
<evidence type="ECO:0000313" key="3">
    <source>
        <dbReference type="Proteomes" id="UP001233999"/>
    </source>
</evidence>
<feature type="transmembrane region" description="Helical" evidence="1">
    <location>
        <begin position="21"/>
        <end position="42"/>
    </location>
</feature>
<name>A0AAD8EAJ7_DIPPU</name>
<gene>
    <name evidence="2" type="ORF">L9F63_022924</name>
</gene>